<accession>Q84259</accession>
<proteinExistence type="predicted"/>
<feature type="non-terminal residue" evidence="2">
    <location>
        <position position="1"/>
    </location>
</feature>
<sequence>VHPLTLETTETASKDSGATPGSVEAREGPTQPTEPCLTLLLDNPPFVAPSELAKTGVGPFTARLPTAHHHPRGVPWAPIPPPRARARYRWFCYQDHQIQRRRRRTLQT</sequence>
<evidence type="ECO:0000313" key="2">
    <source>
        <dbReference type="EMBL" id="AAA66855.1"/>
    </source>
</evidence>
<dbReference type="GeneID" id="1488991"/>
<evidence type="ECO:0000256" key="1">
    <source>
        <dbReference type="SAM" id="MobiDB-lite"/>
    </source>
</evidence>
<reference evidence="2" key="1">
    <citation type="journal article" date="1986" name="Gene">
        <title>Organization and expression of the transforming region from the European elk papillomavirus (EEPV).</title>
        <authorList>
            <person name="Ahola H."/>
            <person name="Bergman P."/>
            <person name="Strom A.C."/>
            <person name="Moreno-Lopez J."/>
            <person name="Pettersson U."/>
        </authorList>
    </citation>
    <scope>NUCLEOTIDE SEQUENCE [LARGE SCALE GENOMIC DNA]</scope>
</reference>
<dbReference type="Proteomes" id="UP000009060">
    <property type="component" value="Segment"/>
</dbReference>
<reference evidence="2" key="2">
    <citation type="submission" date="1988-10" db="EMBL/GenBank/DDBJ databases">
        <title>The genome of the Elk papilloma virus.</title>
        <authorList>
            <person name="Eriksson A."/>
        </authorList>
    </citation>
    <scope>NUCLEOTIDE SEQUENCE</scope>
</reference>
<name>Q84259_PAPVE</name>
<feature type="compositionally biased region" description="Polar residues" evidence="1">
    <location>
        <begin position="1"/>
        <end position="16"/>
    </location>
</feature>
<organismHost>
    <name type="scientific">Cervus elaphus</name>
    <name type="common">Red deer</name>
    <dbReference type="NCBI Taxonomy" id="9860"/>
</organismHost>
<dbReference type="EMBL" id="M15953">
    <property type="protein sequence ID" value="AAA66855.1"/>
    <property type="molecule type" value="Genomic_DNA"/>
</dbReference>
<evidence type="ECO:0000313" key="3">
    <source>
        <dbReference type="Proteomes" id="UP000009060"/>
    </source>
</evidence>
<dbReference type="RefSeq" id="NP_041307.1">
    <property type="nucleotide sequence ID" value="NC_001524.1"/>
</dbReference>
<keyword evidence="3" id="KW-1185">Reference proteome</keyword>
<organism>
    <name type="scientific">European elk papillomavirus</name>
    <name type="common">EEPV</name>
    <dbReference type="NCBI Taxonomy" id="2885846"/>
    <lineage>
        <taxon>Viruses</taxon>
        <taxon>Monodnaviria</taxon>
        <taxon>Shotokuvirae</taxon>
        <taxon>Cossaviricota</taxon>
        <taxon>Papovaviricetes</taxon>
        <taxon>Zurhausenvirales</taxon>
        <taxon>Papillomaviridae</taxon>
        <taxon>Firstpapillomavirinae</taxon>
        <taxon>Deltapapillomavirus</taxon>
        <taxon>Deltapapillomavirus 1</taxon>
    </lineage>
</organism>
<feature type="region of interest" description="Disordered" evidence="1">
    <location>
        <begin position="1"/>
        <end position="34"/>
    </location>
</feature>
<organismHost>
    <name type="scientific">Rangifer tarandus</name>
    <name type="common">Reindeer</name>
    <name type="synonym">Cervus tarandus</name>
    <dbReference type="NCBI Taxonomy" id="9870"/>
</organismHost>
<dbReference type="KEGG" id="vg:1488991"/>
<protein>
    <submittedName>
        <fullName evidence="2">Uncharacterized protein E4</fullName>
    </submittedName>
</protein>
<gene>
    <name evidence="2" type="primary">E4</name>
</gene>